<evidence type="ECO:0000256" key="4">
    <source>
        <dbReference type="ARBA" id="ARBA00022603"/>
    </source>
</evidence>
<sequence>MLFDLPDHDTLYRALVARDARFDGQAFVCVSSTGIFCRLTCPARKPLSENCMFRASIGECIEAGFRPCKRCHPMQAAAADDPVVRGLLEALDGRPDRRWTERHVADMGYDLSTVRRSFKRHFGMTFLEIARRRRLREGFETLAEGGKVVTAQHEAGFDSPSAFRAAFARILGCAPGDLSRDGLLRARWIATPLGDMIAVASATHLHLLEFIDRKALPGELKRLGAAARGSIGLGRTGPTEQVAAELGDFFAGRSARFEVPLYQEGSAFAQRVWSQLRAIPAGQTRSYGQIAKAIGQPSAVRAVARANGANTLALVVPCHRVIGADGALTGYGGGLWRKQRLLEIERQYRAGPGGAQAMPAPLQRGVTG</sequence>
<dbReference type="PANTHER" id="PTHR10815:SF5">
    <property type="entry name" value="METHYLATED-DNA--PROTEIN-CYSTEINE METHYLTRANSFERASE"/>
    <property type="match status" value="1"/>
</dbReference>
<dbReference type="PROSITE" id="PS01124">
    <property type="entry name" value="HTH_ARAC_FAMILY_2"/>
    <property type="match status" value="1"/>
</dbReference>
<feature type="domain" description="HTH araC/xylS-type" evidence="12">
    <location>
        <begin position="107"/>
        <end position="181"/>
    </location>
</feature>
<organism evidence="13 14">
    <name type="scientific">Pelagibacterium halotolerans (strain DSM 22347 / JCM 15775 / CGMCC 1.7692 / B2)</name>
    <dbReference type="NCBI Taxonomy" id="1082931"/>
    <lineage>
        <taxon>Bacteria</taxon>
        <taxon>Pseudomonadati</taxon>
        <taxon>Pseudomonadota</taxon>
        <taxon>Alphaproteobacteria</taxon>
        <taxon>Hyphomicrobiales</taxon>
        <taxon>Devosiaceae</taxon>
        <taxon>Pelagibacterium</taxon>
    </lineage>
</organism>
<dbReference type="GO" id="GO:0008270">
    <property type="term" value="F:zinc ion binding"/>
    <property type="evidence" value="ECO:0007669"/>
    <property type="project" value="InterPro"/>
</dbReference>
<keyword evidence="6" id="KW-0227">DNA damage</keyword>
<comment type="catalytic activity">
    <reaction evidence="1">
        <text>a 4-O-methyl-thymidine in DNA + L-cysteinyl-[protein] = a thymidine in DNA + S-methyl-L-cysteinyl-[protein]</text>
        <dbReference type="Rhea" id="RHEA:53428"/>
        <dbReference type="Rhea" id="RHEA-COMP:10131"/>
        <dbReference type="Rhea" id="RHEA-COMP:10132"/>
        <dbReference type="Rhea" id="RHEA-COMP:13555"/>
        <dbReference type="Rhea" id="RHEA-COMP:13556"/>
        <dbReference type="ChEBI" id="CHEBI:29950"/>
        <dbReference type="ChEBI" id="CHEBI:82612"/>
        <dbReference type="ChEBI" id="CHEBI:137386"/>
        <dbReference type="ChEBI" id="CHEBI:137387"/>
        <dbReference type="EC" id="2.1.1.63"/>
    </reaction>
</comment>
<feature type="binding site" evidence="11">
    <location>
        <position position="68"/>
    </location>
    <ligand>
        <name>Zn(2+)</name>
        <dbReference type="ChEBI" id="CHEBI:29105"/>
    </ligand>
</feature>
<dbReference type="HOGENOM" id="CLU_000445_52_0_5"/>
<dbReference type="Proteomes" id="UP000008850">
    <property type="component" value="Chromosome"/>
</dbReference>
<dbReference type="GO" id="GO:0043565">
    <property type="term" value="F:sequence-specific DNA binding"/>
    <property type="evidence" value="ECO:0007669"/>
    <property type="project" value="InterPro"/>
</dbReference>
<comment type="catalytic activity">
    <reaction evidence="9">
        <text>a 6-O-methyl-2'-deoxyguanosine in DNA + L-cysteinyl-[protein] = S-methyl-L-cysteinyl-[protein] + a 2'-deoxyguanosine in DNA</text>
        <dbReference type="Rhea" id="RHEA:24000"/>
        <dbReference type="Rhea" id="RHEA-COMP:10131"/>
        <dbReference type="Rhea" id="RHEA-COMP:10132"/>
        <dbReference type="Rhea" id="RHEA-COMP:11367"/>
        <dbReference type="Rhea" id="RHEA-COMP:11368"/>
        <dbReference type="ChEBI" id="CHEBI:29950"/>
        <dbReference type="ChEBI" id="CHEBI:82612"/>
        <dbReference type="ChEBI" id="CHEBI:85445"/>
        <dbReference type="ChEBI" id="CHEBI:85448"/>
        <dbReference type="EC" id="2.1.1.63"/>
    </reaction>
</comment>
<dbReference type="Gene3D" id="1.10.10.10">
    <property type="entry name" value="Winged helix-like DNA-binding domain superfamily/Winged helix DNA-binding domain"/>
    <property type="match status" value="1"/>
</dbReference>
<dbReference type="InterPro" id="IPR016221">
    <property type="entry name" value="Bifunct_regulatory_prot_Ada"/>
</dbReference>
<protein>
    <recommendedName>
        <fullName evidence="3">methylated-DNA--[protein]-cysteine S-methyltransferase</fullName>
        <ecNumber evidence="3">2.1.1.63</ecNumber>
    </recommendedName>
</protein>
<dbReference type="Pfam" id="PF01035">
    <property type="entry name" value="DNA_binding_1"/>
    <property type="match status" value="1"/>
</dbReference>
<dbReference type="Pfam" id="PF02805">
    <property type="entry name" value="Ada_Zn_binding"/>
    <property type="match status" value="1"/>
</dbReference>
<dbReference type="eggNOG" id="COG0350">
    <property type="taxonomic scope" value="Bacteria"/>
</dbReference>
<dbReference type="InterPro" id="IPR036217">
    <property type="entry name" value="MethylDNA_cys_MeTrfase_DNAb"/>
</dbReference>
<reference evidence="13 14" key="1">
    <citation type="journal article" date="2012" name="J. Bacteriol.">
        <title>Complete genome sequence of Pelagibacterium halotolerans B2T.</title>
        <authorList>
            <person name="Huo Y.Y."/>
            <person name="Cheng H."/>
            <person name="Han X.F."/>
            <person name="Jiang X.W."/>
            <person name="Sun C."/>
            <person name="Zhang X.Q."/>
            <person name="Zhu X.F."/>
            <person name="Liu Y.F."/>
            <person name="Li P.F."/>
            <person name="Ni P.X."/>
            <person name="Wu M."/>
        </authorList>
    </citation>
    <scope>NUCLEOTIDE SEQUENCE [LARGE SCALE GENOMIC DNA]</scope>
    <source>
        <strain evidence="14">DSM 22347 / JCM 15775 / CGMCC 1.7692 / B2</strain>
    </source>
</reference>
<feature type="active site" description="Nucleophile; methyl group acceptor from methylphosphotriester" evidence="10">
    <location>
        <position position="37"/>
    </location>
</feature>
<evidence type="ECO:0000256" key="7">
    <source>
        <dbReference type="ARBA" id="ARBA00023159"/>
    </source>
</evidence>
<dbReference type="SUPFAM" id="SSF53155">
    <property type="entry name" value="Methylated DNA-protein cysteine methyltransferase domain"/>
    <property type="match status" value="1"/>
</dbReference>
<gene>
    <name evidence="13" type="ordered locus">KKY_3109</name>
</gene>
<dbReference type="CDD" id="cd06445">
    <property type="entry name" value="ATase"/>
    <property type="match status" value="1"/>
</dbReference>
<evidence type="ECO:0000256" key="10">
    <source>
        <dbReference type="PIRSR" id="PIRSR000409-1"/>
    </source>
</evidence>
<dbReference type="GO" id="GO:0006281">
    <property type="term" value="P:DNA repair"/>
    <property type="evidence" value="ECO:0007669"/>
    <property type="project" value="UniProtKB-KW"/>
</dbReference>
<feature type="binding site" evidence="11">
    <location>
        <position position="37"/>
    </location>
    <ligand>
        <name>Zn(2+)</name>
        <dbReference type="ChEBI" id="CHEBI:29105"/>
    </ligand>
</feature>
<dbReference type="GO" id="GO:0032259">
    <property type="term" value="P:methylation"/>
    <property type="evidence" value="ECO:0007669"/>
    <property type="project" value="UniProtKB-KW"/>
</dbReference>
<dbReference type="STRING" id="1082931.KKY_3109"/>
<dbReference type="InterPro" id="IPR036388">
    <property type="entry name" value="WH-like_DNA-bd_sf"/>
</dbReference>
<dbReference type="InterPro" id="IPR035451">
    <property type="entry name" value="Ada-like_dom_sf"/>
</dbReference>
<evidence type="ECO:0000256" key="5">
    <source>
        <dbReference type="ARBA" id="ARBA00022679"/>
    </source>
</evidence>
<keyword evidence="5 13" id="KW-0808">Transferase</keyword>
<dbReference type="GO" id="GO:0003700">
    <property type="term" value="F:DNA-binding transcription factor activity"/>
    <property type="evidence" value="ECO:0007669"/>
    <property type="project" value="InterPro"/>
</dbReference>
<keyword evidence="8" id="KW-0234">DNA repair</keyword>
<dbReference type="FunFam" id="1.10.10.10:FF:000214">
    <property type="entry name" value="Methylated-DNA--protein-cysteine methyltransferase"/>
    <property type="match status" value="1"/>
</dbReference>
<dbReference type="AlphaFoldDB" id="G4RGC4"/>
<dbReference type="SUPFAM" id="SSF46767">
    <property type="entry name" value="Methylated DNA-protein cysteine methyltransferase, C-terminal domain"/>
    <property type="match status" value="1"/>
</dbReference>
<comment type="similarity">
    <text evidence="2">Belongs to the MGMT family.</text>
</comment>
<proteinExistence type="inferred from homology"/>
<dbReference type="KEGG" id="phl:KKY_3109"/>
<evidence type="ECO:0000256" key="6">
    <source>
        <dbReference type="ARBA" id="ARBA00022763"/>
    </source>
</evidence>
<dbReference type="SMART" id="SM00342">
    <property type="entry name" value="HTH_ARAC"/>
    <property type="match status" value="1"/>
</dbReference>
<feature type="binding site" evidence="11">
    <location>
        <position position="71"/>
    </location>
    <ligand>
        <name>Zn(2+)</name>
        <dbReference type="ChEBI" id="CHEBI:29105"/>
    </ligand>
</feature>
<dbReference type="eggNOG" id="COG2169">
    <property type="taxonomic scope" value="Bacteria"/>
</dbReference>
<dbReference type="Gene3D" id="1.10.10.60">
    <property type="entry name" value="Homeodomain-like"/>
    <property type="match status" value="1"/>
</dbReference>
<evidence type="ECO:0000256" key="9">
    <source>
        <dbReference type="ARBA" id="ARBA00049348"/>
    </source>
</evidence>
<dbReference type="InterPro" id="IPR018060">
    <property type="entry name" value="HTH_AraC"/>
</dbReference>
<dbReference type="PATRIC" id="fig|1082931.4.peg.3065"/>
<dbReference type="SUPFAM" id="SSF57884">
    <property type="entry name" value="Ada DNA repair protein, N-terminal domain (N-Ada 10)"/>
    <property type="match status" value="1"/>
</dbReference>
<evidence type="ECO:0000256" key="11">
    <source>
        <dbReference type="PIRSR" id="PIRSR000409-3"/>
    </source>
</evidence>
<keyword evidence="11" id="KW-0479">Metal-binding</keyword>
<dbReference type="GO" id="GO:0003908">
    <property type="term" value="F:methylated-DNA-[protein]-cysteine S-methyltransferase activity"/>
    <property type="evidence" value="ECO:0007669"/>
    <property type="project" value="UniProtKB-EC"/>
</dbReference>
<dbReference type="Gene3D" id="3.40.10.10">
    <property type="entry name" value="DNA Methylphosphotriester Repair Domain"/>
    <property type="match status" value="1"/>
</dbReference>
<name>G4RGC4_PELHB</name>
<evidence type="ECO:0000256" key="1">
    <source>
        <dbReference type="ARBA" id="ARBA00001286"/>
    </source>
</evidence>
<evidence type="ECO:0000259" key="12">
    <source>
        <dbReference type="PROSITE" id="PS01124"/>
    </source>
</evidence>
<keyword evidence="14" id="KW-1185">Reference proteome</keyword>
<dbReference type="InterPro" id="IPR004026">
    <property type="entry name" value="Ada_DNA_repair_Zn-bd"/>
</dbReference>
<comment type="cofactor">
    <cofactor evidence="11">
        <name>Zn(2+)</name>
        <dbReference type="ChEBI" id="CHEBI:29105"/>
    </cofactor>
    <text evidence="11">Binds 1 zinc ion per subunit.</text>
</comment>
<keyword evidence="11" id="KW-0862">Zinc</keyword>
<evidence type="ECO:0000256" key="3">
    <source>
        <dbReference type="ARBA" id="ARBA00011918"/>
    </source>
</evidence>
<dbReference type="NCBIfam" id="TIGR00589">
    <property type="entry name" value="ogt"/>
    <property type="match status" value="1"/>
</dbReference>
<dbReference type="Pfam" id="PF12833">
    <property type="entry name" value="HTH_18"/>
    <property type="match status" value="1"/>
</dbReference>
<dbReference type="InterPro" id="IPR014048">
    <property type="entry name" value="MethylDNA_cys_MeTrfase_DNA-bd"/>
</dbReference>
<dbReference type="PANTHER" id="PTHR10815">
    <property type="entry name" value="METHYLATED-DNA--PROTEIN-CYSTEINE METHYLTRANSFERASE"/>
    <property type="match status" value="1"/>
</dbReference>
<feature type="binding site" evidence="11">
    <location>
        <position position="41"/>
    </location>
    <ligand>
        <name>Zn(2+)</name>
        <dbReference type="ChEBI" id="CHEBI:29105"/>
    </ligand>
</feature>
<dbReference type="RefSeq" id="WP_014132247.1">
    <property type="nucleotide sequence ID" value="NC_016078.1"/>
</dbReference>
<dbReference type="EC" id="2.1.1.63" evidence="3"/>
<dbReference type="PIRSF" id="PIRSF000409">
    <property type="entry name" value="Ada"/>
    <property type="match status" value="1"/>
</dbReference>
<accession>G4RGC4</accession>
<evidence type="ECO:0000313" key="14">
    <source>
        <dbReference type="Proteomes" id="UP000008850"/>
    </source>
</evidence>
<evidence type="ECO:0000313" key="13">
    <source>
        <dbReference type="EMBL" id="AEQ53100.1"/>
    </source>
</evidence>
<evidence type="ECO:0000256" key="2">
    <source>
        <dbReference type="ARBA" id="ARBA00008711"/>
    </source>
</evidence>
<evidence type="ECO:0000256" key="8">
    <source>
        <dbReference type="ARBA" id="ARBA00023204"/>
    </source>
</evidence>
<dbReference type="EMBL" id="CP003075">
    <property type="protein sequence ID" value="AEQ53100.1"/>
    <property type="molecule type" value="Genomic_DNA"/>
</dbReference>
<keyword evidence="4 13" id="KW-0489">Methyltransferase</keyword>
<feature type="active site" description="Nucleophile; methyl group acceptor from either O6-methylguanine or O4-methylthymine" evidence="10">
    <location>
        <position position="318"/>
    </location>
</feature>
<dbReference type="InterPro" id="IPR001497">
    <property type="entry name" value="MethylDNA_cys_MeTrfase_AS"/>
</dbReference>
<dbReference type="PROSITE" id="PS00374">
    <property type="entry name" value="MGMT"/>
    <property type="match status" value="1"/>
</dbReference>
<dbReference type="Gene3D" id="3.30.160.70">
    <property type="entry name" value="Methylated DNA-protein cysteine methyltransferase domain"/>
    <property type="match status" value="1"/>
</dbReference>
<keyword evidence="7" id="KW-0010">Activator</keyword>
<dbReference type="InterPro" id="IPR036631">
    <property type="entry name" value="MGMT_N_sf"/>
</dbReference>